<gene>
    <name evidence="1" type="ORF">FAGAP_13401</name>
</gene>
<keyword evidence="2" id="KW-1185">Reference proteome</keyword>
<accession>A0A9P5B1W3</accession>
<name>A0A9P5B1W3_9HYPO</name>
<dbReference type="AlphaFoldDB" id="A0A9P5B1W3"/>
<proteinExistence type="predicted"/>
<evidence type="ECO:0000313" key="2">
    <source>
        <dbReference type="Proteomes" id="UP000737391"/>
    </source>
</evidence>
<dbReference type="Proteomes" id="UP000737391">
    <property type="component" value="Unassembled WGS sequence"/>
</dbReference>
<evidence type="ECO:0000313" key="1">
    <source>
        <dbReference type="EMBL" id="KAF4473173.1"/>
    </source>
</evidence>
<dbReference type="EMBL" id="LUFC02001926">
    <property type="protein sequence ID" value="KAF4473173.1"/>
    <property type="molecule type" value="Genomic_DNA"/>
</dbReference>
<sequence length="189" mass="21901">MTQQSENHTPNFFYEEDSSCRGIAVSLDLFHRNAIRRSETYRMMIRIVLAFSRVKVYVRKHLKDRSRRVIWSLDLRHDTHTTKIEISRSAIEARACMFPQTQHSKVIERLAISYLIHGVRRAIRVATQENPLRVPAHHQTEDDGLFIETDEFMLQDQDGADGEDVSRSSSADTISRICGEIGEHSILYD</sequence>
<protein>
    <submittedName>
        <fullName evidence="1">Uncharacterized protein</fullName>
    </submittedName>
</protein>
<reference evidence="1" key="1">
    <citation type="submission" date="2020-01" db="EMBL/GenBank/DDBJ databases">
        <title>Identification and distribution of gene clusters putatively required for synthesis of sphingolipid metabolism inhibitors in phylogenetically diverse species of the filamentous fungus Fusarium.</title>
        <authorList>
            <person name="Kim H.-S."/>
            <person name="Busman M."/>
            <person name="Brown D.W."/>
            <person name="Divon H."/>
            <person name="Uhlig S."/>
            <person name="Proctor R.H."/>
        </authorList>
    </citation>
    <scope>NUCLEOTIDE SEQUENCE</scope>
    <source>
        <strain evidence="1">NRRL 31653</strain>
    </source>
</reference>
<organism evidence="1 2">
    <name type="scientific">Fusarium agapanthi</name>
    <dbReference type="NCBI Taxonomy" id="1803897"/>
    <lineage>
        <taxon>Eukaryota</taxon>
        <taxon>Fungi</taxon>
        <taxon>Dikarya</taxon>
        <taxon>Ascomycota</taxon>
        <taxon>Pezizomycotina</taxon>
        <taxon>Sordariomycetes</taxon>
        <taxon>Hypocreomycetidae</taxon>
        <taxon>Hypocreales</taxon>
        <taxon>Nectriaceae</taxon>
        <taxon>Fusarium</taxon>
        <taxon>Fusarium fujikuroi species complex</taxon>
    </lineage>
</organism>
<dbReference type="OrthoDB" id="5008430at2759"/>
<comment type="caution">
    <text evidence="1">The sequence shown here is derived from an EMBL/GenBank/DDBJ whole genome shotgun (WGS) entry which is preliminary data.</text>
</comment>